<evidence type="ECO:0000313" key="1">
    <source>
        <dbReference type="EMBL" id="CAD9774888.1"/>
    </source>
</evidence>
<gene>
    <name evidence="1" type="ORF">LSP00402_LOCUS18883</name>
</gene>
<sequence length="171" mass="19567">MGTTNRAELMRTEATCIALAMDRAADVLQTWCRFIPTYPKECATPRKEDPQSTIHAMKDYLYDSQFRLKKSSNILAQHVDRLMDLRSEIENFAKLIGEMHKLDEGWQDKPSSSRRRQTTDFFNFAASPAGSGIPAWDSLAYCLHEEAEMVPSMKDVLHGWSAYAYYIHIAP</sequence>
<protein>
    <submittedName>
        <fullName evidence="1">Uncharacterized protein</fullName>
    </submittedName>
</protein>
<reference evidence="1" key="1">
    <citation type="submission" date="2021-01" db="EMBL/GenBank/DDBJ databases">
        <authorList>
            <person name="Corre E."/>
            <person name="Pelletier E."/>
            <person name="Niang G."/>
            <person name="Scheremetjew M."/>
            <person name="Finn R."/>
            <person name="Kale V."/>
            <person name="Holt S."/>
            <person name="Cochrane G."/>
            <person name="Meng A."/>
            <person name="Brown T."/>
            <person name="Cohen L."/>
        </authorList>
    </citation>
    <scope>NUCLEOTIDE SEQUENCE</scope>
    <source>
        <strain evidence="1">CCMP622</strain>
    </source>
</reference>
<name>A0A7S2TZY0_9EUKA</name>
<dbReference type="EMBL" id="HBHP01030673">
    <property type="protein sequence ID" value="CAD9774888.1"/>
    <property type="molecule type" value="Transcribed_RNA"/>
</dbReference>
<accession>A0A7S2TZY0</accession>
<organism evidence="1">
    <name type="scientific">Lotharella oceanica</name>
    <dbReference type="NCBI Taxonomy" id="641309"/>
    <lineage>
        <taxon>Eukaryota</taxon>
        <taxon>Sar</taxon>
        <taxon>Rhizaria</taxon>
        <taxon>Cercozoa</taxon>
        <taxon>Chlorarachniophyceae</taxon>
        <taxon>Lotharella</taxon>
    </lineage>
</organism>
<proteinExistence type="predicted"/>
<dbReference type="AlphaFoldDB" id="A0A7S2TZY0"/>